<evidence type="ECO:0000256" key="2">
    <source>
        <dbReference type="ARBA" id="ARBA00022622"/>
    </source>
</evidence>
<evidence type="ECO:0000256" key="1">
    <source>
        <dbReference type="ARBA" id="ARBA00004589"/>
    </source>
</evidence>
<evidence type="ECO:0008006" key="11">
    <source>
        <dbReference type="Google" id="ProtNLM"/>
    </source>
</evidence>
<keyword evidence="2" id="KW-0325">Glycoprotein</keyword>
<dbReference type="PANTHER" id="PTHR33562">
    <property type="entry name" value="ATILLA, ISOFORM B-RELATED-RELATED"/>
    <property type="match status" value="1"/>
</dbReference>
<evidence type="ECO:0000313" key="10">
    <source>
        <dbReference type="Proteomes" id="UP001152888"/>
    </source>
</evidence>
<feature type="chain" id="PRO_5040197368" description="Protein quiver" evidence="8">
    <location>
        <begin position="25"/>
        <end position="139"/>
    </location>
</feature>
<reference evidence="9" key="1">
    <citation type="submission" date="2022-03" db="EMBL/GenBank/DDBJ databases">
        <authorList>
            <person name="Sayadi A."/>
        </authorList>
    </citation>
    <scope>NUCLEOTIDE SEQUENCE</scope>
</reference>
<keyword evidence="2" id="KW-0336">GPI-anchor</keyword>
<evidence type="ECO:0000313" key="9">
    <source>
        <dbReference type="EMBL" id="CAH1997262.1"/>
    </source>
</evidence>
<comment type="subcellular location">
    <subcellularLocation>
        <location evidence="1">Membrane</location>
        <topology evidence="1">Lipid-anchor</topology>
        <topology evidence="1">GPI-anchor</topology>
    </subcellularLocation>
</comment>
<keyword evidence="5" id="KW-1133">Transmembrane helix</keyword>
<protein>
    <recommendedName>
        <fullName evidence="11">Protein quiver</fullName>
    </recommendedName>
</protein>
<dbReference type="InterPro" id="IPR050975">
    <property type="entry name" value="Sleep_regulator"/>
</dbReference>
<keyword evidence="3" id="KW-0812">Transmembrane</keyword>
<name>A0A9P0LKI7_ACAOB</name>
<comment type="caution">
    <text evidence="9">The sequence shown here is derived from an EMBL/GenBank/DDBJ whole genome shotgun (WGS) entry which is preliminary data.</text>
</comment>
<evidence type="ECO:0000256" key="3">
    <source>
        <dbReference type="ARBA" id="ARBA00022692"/>
    </source>
</evidence>
<keyword evidence="7" id="KW-0449">Lipoprotein</keyword>
<keyword evidence="10" id="KW-1185">Reference proteome</keyword>
<dbReference type="SUPFAM" id="SSF57302">
    <property type="entry name" value="Snake toxin-like"/>
    <property type="match status" value="1"/>
</dbReference>
<accession>A0A9P0LKI7</accession>
<evidence type="ECO:0000256" key="8">
    <source>
        <dbReference type="SAM" id="SignalP"/>
    </source>
</evidence>
<feature type="signal peptide" evidence="8">
    <location>
        <begin position="1"/>
        <end position="24"/>
    </location>
</feature>
<proteinExistence type="predicted"/>
<keyword evidence="4 8" id="KW-0732">Signal</keyword>
<dbReference type="AlphaFoldDB" id="A0A9P0LKI7"/>
<evidence type="ECO:0000256" key="5">
    <source>
        <dbReference type="ARBA" id="ARBA00022989"/>
    </source>
</evidence>
<evidence type="ECO:0000256" key="6">
    <source>
        <dbReference type="ARBA" id="ARBA00023136"/>
    </source>
</evidence>
<keyword evidence="6" id="KW-0472">Membrane</keyword>
<dbReference type="OrthoDB" id="6760381at2759"/>
<dbReference type="EMBL" id="CAKOFQ010007281">
    <property type="protein sequence ID" value="CAH1997262.1"/>
    <property type="molecule type" value="Genomic_DNA"/>
</dbReference>
<sequence>MKMCALQFAFLFFSFCALFKNGNSLECFSCSSQLGANGLNRNCEELSWYDTHKKTQCYFADSVCAKYVVDHNGERWIHRSCQHYDVCSFLQTKYNNDMNLLLECSVCSDKDMCNGSPQARYFPLFLISGMTVMISRLVN</sequence>
<dbReference type="GO" id="GO:0098552">
    <property type="term" value="C:side of membrane"/>
    <property type="evidence" value="ECO:0007669"/>
    <property type="project" value="UniProtKB-KW"/>
</dbReference>
<dbReference type="InterPro" id="IPR045860">
    <property type="entry name" value="Snake_toxin-like_sf"/>
</dbReference>
<evidence type="ECO:0000256" key="7">
    <source>
        <dbReference type="ARBA" id="ARBA00023288"/>
    </source>
</evidence>
<dbReference type="Proteomes" id="UP001152888">
    <property type="component" value="Unassembled WGS sequence"/>
</dbReference>
<gene>
    <name evidence="9" type="ORF">ACAOBT_LOCUS23645</name>
</gene>
<evidence type="ECO:0000256" key="4">
    <source>
        <dbReference type="ARBA" id="ARBA00022729"/>
    </source>
</evidence>
<organism evidence="9 10">
    <name type="scientific">Acanthoscelides obtectus</name>
    <name type="common">Bean weevil</name>
    <name type="synonym">Bruchus obtectus</name>
    <dbReference type="NCBI Taxonomy" id="200917"/>
    <lineage>
        <taxon>Eukaryota</taxon>
        <taxon>Metazoa</taxon>
        <taxon>Ecdysozoa</taxon>
        <taxon>Arthropoda</taxon>
        <taxon>Hexapoda</taxon>
        <taxon>Insecta</taxon>
        <taxon>Pterygota</taxon>
        <taxon>Neoptera</taxon>
        <taxon>Endopterygota</taxon>
        <taxon>Coleoptera</taxon>
        <taxon>Polyphaga</taxon>
        <taxon>Cucujiformia</taxon>
        <taxon>Chrysomeloidea</taxon>
        <taxon>Chrysomelidae</taxon>
        <taxon>Bruchinae</taxon>
        <taxon>Bruchini</taxon>
        <taxon>Acanthoscelides</taxon>
    </lineage>
</organism>